<name>A0A482WMV8_LAOST</name>
<gene>
    <name evidence="1" type="ORF">LSTR_LSTR017479</name>
</gene>
<comment type="caution">
    <text evidence="1">The sequence shown here is derived from an EMBL/GenBank/DDBJ whole genome shotgun (WGS) entry which is preliminary data.</text>
</comment>
<dbReference type="SMR" id="A0A482WMV8"/>
<dbReference type="InParanoid" id="A0A482WMV8"/>
<keyword evidence="2" id="KW-1185">Reference proteome</keyword>
<dbReference type="Proteomes" id="UP000291343">
    <property type="component" value="Unassembled WGS sequence"/>
</dbReference>
<accession>A0A482WMV8</accession>
<organism evidence="1 2">
    <name type="scientific">Laodelphax striatellus</name>
    <name type="common">Small brown planthopper</name>
    <name type="synonym">Delphax striatella</name>
    <dbReference type="NCBI Taxonomy" id="195883"/>
    <lineage>
        <taxon>Eukaryota</taxon>
        <taxon>Metazoa</taxon>
        <taxon>Ecdysozoa</taxon>
        <taxon>Arthropoda</taxon>
        <taxon>Hexapoda</taxon>
        <taxon>Insecta</taxon>
        <taxon>Pterygota</taxon>
        <taxon>Neoptera</taxon>
        <taxon>Paraneoptera</taxon>
        <taxon>Hemiptera</taxon>
        <taxon>Auchenorrhyncha</taxon>
        <taxon>Fulgoroidea</taxon>
        <taxon>Delphacidae</taxon>
        <taxon>Criomorphinae</taxon>
        <taxon>Laodelphax</taxon>
    </lineage>
</organism>
<reference evidence="1 2" key="1">
    <citation type="journal article" date="2017" name="Gigascience">
        <title>Genome sequence of the small brown planthopper, Laodelphax striatellus.</title>
        <authorList>
            <person name="Zhu J."/>
            <person name="Jiang F."/>
            <person name="Wang X."/>
            <person name="Yang P."/>
            <person name="Bao Y."/>
            <person name="Zhao W."/>
            <person name="Wang W."/>
            <person name="Lu H."/>
            <person name="Wang Q."/>
            <person name="Cui N."/>
            <person name="Li J."/>
            <person name="Chen X."/>
            <person name="Luo L."/>
            <person name="Yu J."/>
            <person name="Kang L."/>
            <person name="Cui F."/>
        </authorList>
    </citation>
    <scope>NUCLEOTIDE SEQUENCE [LARGE SCALE GENOMIC DNA]</scope>
    <source>
        <strain evidence="1">Lst14</strain>
    </source>
</reference>
<proteinExistence type="predicted"/>
<dbReference type="STRING" id="195883.A0A482WMV8"/>
<evidence type="ECO:0000313" key="1">
    <source>
        <dbReference type="EMBL" id="RZF34521.1"/>
    </source>
</evidence>
<sequence>MKFLHGSNSKAAAGARCDYAIYFGATSDNYAVIPEMAAKAAGLKMYLNETFNTLRLKDLTEWIKVEL</sequence>
<dbReference type="OrthoDB" id="7431719at2759"/>
<evidence type="ECO:0000313" key="2">
    <source>
        <dbReference type="Proteomes" id="UP000291343"/>
    </source>
</evidence>
<dbReference type="EMBL" id="QKKF02031302">
    <property type="protein sequence ID" value="RZF34521.1"/>
    <property type="molecule type" value="Genomic_DNA"/>
</dbReference>
<dbReference type="Gene3D" id="3.20.20.140">
    <property type="entry name" value="Metal-dependent hydrolases"/>
    <property type="match status" value="1"/>
</dbReference>
<protein>
    <submittedName>
        <fullName evidence="1">Uncharacterized protein</fullName>
    </submittedName>
</protein>
<dbReference type="AlphaFoldDB" id="A0A482WMV8"/>